<dbReference type="Gene3D" id="3.30.980.20">
    <property type="entry name" value="Putative mannosyl-3-phosphoglycerate phosphatase, domain 2"/>
    <property type="match status" value="1"/>
</dbReference>
<keyword evidence="3" id="KW-0460">Magnesium</keyword>
<keyword evidence="2" id="KW-0378">Hydrolase</keyword>
<dbReference type="STRING" id="311180.SAMN04488050_1177"/>
<evidence type="ECO:0000313" key="4">
    <source>
        <dbReference type="EMBL" id="SFT22903.1"/>
    </source>
</evidence>
<dbReference type="PANTHER" id="PTHR10000:SF8">
    <property type="entry name" value="HAD SUPERFAMILY HYDROLASE-LIKE, TYPE 3"/>
    <property type="match status" value="1"/>
</dbReference>
<dbReference type="EMBL" id="FOZW01000017">
    <property type="protein sequence ID" value="SFT22903.1"/>
    <property type="molecule type" value="Genomic_DNA"/>
</dbReference>
<evidence type="ECO:0000313" key="5">
    <source>
        <dbReference type="Proteomes" id="UP000199392"/>
    </source>
</evidence>
<dbReference type="AlphaFoldDB" id="A0A1I6WA81"/>
<dbReference type="InterPro" id="IPR036412">
    <property type="entry name" value="HAD-like_sf"/>
</dbReference>
<dbReference type="GO" id="GO:0050531">
    <property type="term" value="F:mannosyl-3-phosphoglycerate phosphatase activity"/>
    <property type="evidence" value="ECO:0007669"/>
    <property type="project" value="InterPro"/>
</dbReference>
<dbReference type="Proteomes" id="UP000199392">
    <property type="component" value="Unassembled WGS sequence"/>
</dbReference>
<dbReference type="PANTHER" id="PTHR10000">
    <property type="entry name" value="PHOSPHOSERINE PHOSPHATASE"/>
    <property type="match status" value="1"/>
</dbReference>
<dbReference type="GO" id="GO:0000287">
    <property type="term" value="F:magnesium ion binding"/>
    <property type="evidence" value="ECO:0007669"/>
    <property type="project" value="TreeGrafter"/>
</dbReference>
<sequence>MRLAVFTDLDGTLLDHGSYSYAAAQPALDALKQRDIPLILASSKTAAEIAPLHAELGLGDWPAIVENGADRISPGTLSEDAPEYEKLRAALADLPDYATHFQGFGDMDAEGVARVTGLLLENAALARKRRFTEPGLWSGSDAEQDAFLEALAEQGIHARKGGRFLTLSFGGTKAQQMAGIMADLGCDTSIALGDAPNDIEMIETATRGVIIRNDHGNGIPPLPGEQTGRIRRTALPGPDGWNAAILDLLADLGL</sequence>
<dbReference type="SFLD" id="SFLDS00003">
    <property type="entry name" value="Haloacid_Dehalogenase"/>
    <property type="match status" value="1"/>
</dbReference>
<accession>A0A1I6WA81</accession>
<evidence type="ECO:0000256" key="3">
    <source>
        <dbReference type="ARBA" id="ARBA00022842"/>
    </source>
</evidence>
<dbReference type="Pfam" id="PF08282">
    <property type="entry name" value="Hydrolase_3"/>
    <property type="match status" value="2"/>
</dbReference>
<evidence type="ECO:0000256" key="2">
    <source>
        <dbReference type="ARBA" id="ARBA00022801"/>
    </source>
</evidence>
<dbReference type="GO" id="GO:0051479">
    <property type="term" value="P:mannosylglycerate biosynthetic process"/>
    <property type="evidence" value="ECO:0007669"/>
    <property type="project" value="InterPro"/>
</dbReference>
<reference evidence="5" key="1">
    <citation type="submission" date="2016-10" db="EMBL/GenBank/DDBJ databases">
        <authorList>
            <person name="Varghese N."/>
            <person name="Submissions S."/>
        </authorList>
    </citation>
    <scope>NUCLEOTIDE SEQUENCE [LARGE SCALE GENOMIC DNA]</scope>
    <source>
        <strain evidence="5">DSM 26894</strain>
    </source>
</reference>
<dbReference type="Gene3D" id="3.40.50.1000">
    <property type="entry name" value="HAD superfamily/HAD-like"/>
    <property type="match status" value="1"/>
</dbReference>
<dbReference type="NCBIfam" id="TIGR01486">
    <property type="entry name" value="HAD-SF-IIB-MPGP"/>
    <property type="match status" value="1"/>
</dbReference>
<proteinExistence type="predicted"/>
<keyword evidence="5" id="KW-1185">Reference proteome</keyword>
<name>A0A1I6WA81_9RHOB</name>
<organism evidence="4 5">
    <name type="scientific">Alloyangia pacifica</name>
    <dbReference type="NCBI Taxonomy" id="311180"/>
    <lineage>
        <taxon>Bacteria</taxon>
        <taxon>Pseudomonadati</taxon>
        <taxon>Pseudomonadota</taxon>
        <taxon>Alphaproteobacteria</taxon>
        <taxon>Rhodobacterales</taxon>
        <taxon>Roseobacteraceae</taxon>
        <taxon>Alloyangia</taxon>
    </lineage>
</organism>
<dbReference type="OrthoDB" id="193379at2"/>
<dbReference type="RefSeq" id="WP_092430152.1">
    <property type="nucleotide sequence ID" value="NZ_FNCL01000017.1"/>
</dbReference>
<evidence type="ECO:0000256" key="1">
    <source>
        <dbReference type="ARBA" id="ARBA00022723"/>
    </source>
</evidence>
<dbReference type="InterPro" id="IPR006381">
    <property type="entry name" value="HAD-SF-IIB-MPGP"/>
</dbReference>
<dbReference type="GO" id="GO:0005829">
    <property type="term" value="C:cytosol"/>
    <property type="evidence" value="ECO:0007669"/>
    <property type="project" value="TreeGrafter"/>
</dbReference>
<dbReference type="SFLD" id="SFLDG01142">
    <property type="entry name" value="C2.B.2:_Mannosyl-3-phosphoglyc"/>
    <property type="match status" value="1"/>
</dbReference>
<dbReference type="SUPFAM" id="SSF56784">
    <property type="entry name" value="HAD-like"/>
    <property type="match status" value="1"/>
</dbReference>
<keyword evidence="1" id="KW-0479">Metal-binding</keyword>
<gene>
    <name evidence="4" type="ORF">SAMN04488050_1177</name>
</gene>
<dbReference type="InterPro" id="IPR023214">
    <property type="entry name" value="HAD_sf"/>
</dbReference>
<protein>
    <submittedName>
        <fullName evidence="4">Mannosyl-3-phosphoglycerate phosphatase</fullName>
    </submittedName>
</protein>
<dbReference type="SFLD" id="SFLDG01140">
    <property type="entry name" value="C2.B:_Phosphomannomutase_and_P"/>
    <property type="match status" value="1"/>
</dbReference>